<dbReference type="Pfam" id="PF13584">
    <property type="entry name" value="BatD"/>
    <property type="match status" value="1"/>
</dbReference>
<evidence type="ECO:0000313" key="4">
    <source>
        <dbReference type="Proteomes" id="UP001169719"/>
    </source>
</evidence>
<dbReference type="RefSeq" id="WP_289963336.1">
    <property type="nucleotide sequence ID" value="NZ_JAUEOZ010000002.1"/>
</dbReference>
<dbReference type="PANTHER" id="PTHR40940:SF1">
    <property type="entry name" value="PROTEIN BATD"/>
    <property type="match status" value="1"/>
</dbReference>
<reference evidence="3" key="1">
    <citation type="submission" date="2024-05" db="EMBL/GenBank/DDBJ databases">
        <title>Genome Sequences of Four Agar- Degrading Marine Bacteria.</title>
        <authorList>
            <person name="Phillips E.K."/>
            <person name="Shaffer J.C."/>
            <person name="Henson M.W."/>
            <person name="Temperton B."/>
            <person name="Thrash C.J."/>
            <person name="Martin M.O."/>
        </authorList>
    </citation>
    <scope>NUCLEOTIDE SEQUENCE</scope>
    <source>
        <strain evidence="3">EKP203</strain>
    </source>
</reference>
<feature type="transmembrane region" description="Helical" evidence="1">
    <location>
        <begin position="420"/>
        <end position="441"/>
    </location>
</feature>
<sequence length="546" mass="61712">MNSQLFNQPLRLTFLLILGMFANSVSAASLQATVSKRDLVTNEVFQLRIIADTRASSDDIDLSFLEEDFFMGRPNFGTSVNIVNSQRSSRSEWNVSLAPQRVGRVTIPSFELNGAKSEPIQINVTKDELEPKPSDFVEITNQLQKDVLYPQESTELLSRVVIKTDPRRLQNPNISQPKIQGMTINALGDAKQYQSVLDGVEVTVVEQRYKLTADNAGDFTLTGVGFDGTVIYGDSLRGSTRLIATNIEPEQVSITVKSPPQNYHGNWLPTQQLSIDQVYLSESGEPVADQSMIELNVGQSLTRQIILDIHGLDSDRFPTLELPVPDVFRVYSEKPTFQNLSNGVTRMIVKQVLIAQKEDQVSINLPSLDWWNSRDNIAEKTDSINTQFAIKQGEQTLYSIDTSALINNNSTQQISGVSIYWQYATFTCLFIIVLLLSFIVWTKNNDRPKKTIDNKDHSSHDDSDLVEIIRCGDNSLINYHVNKWLAENPHLDYVLRQSINEQLTMMNRYQYSNNTSNWDNTTLIDLIIKSKKSSYQNSSHYNLPNL</sequence>
<feature type="signal peptide" evidence="2">
    <location>
        <begin position="1"/>
        <end position="27"/>
    </location>
</feature>
<name>A0ABT7Y5F5_9VIBR</name>
<evidence type="ECO:0000256" key="1">
    <source>
        <dbReference type="SAM" id="Phobius"/>
    </source>
</evidence>
<organism evidence="3 4">
    <name type="scientific">Vibrio agarivorans</name>
    <dbReference type="NCBI Taxonomy" id="153622"/>
    <lineage>
        <taxon>Bacteria</taxon>
        <taxon>Pseudomonadati</taxon>
        <taxon>Pseudomonadota</taxon>
        <taxon>Gammaproteobacteria</taxon>
        <taxon>Vibrionales</taxon>
        <taxon>Vibrionaceae</taxon>
        <taxon>Vibrio</taxon>
    </lineage>
</organism>
<accession>A0ABT7Y5F5</accession>
<dbReference type="PANTHER" id="PTHR40940">
    <property type="entry name" value="PROTEIN BATD-RELATED"/>
    <property type="match status" value="1"/>
</dbReference>
<feature type="chain" id="PRO_5046509135" evidence="2">
    <location>
        <begin position="28"/>
        <end position="546"/>
    </location>
</feature>
<dbReference type="Proteomes" id="UP001169719">
    <property type="component" value="Unassembled WGS sequence"/>
</dbReference>
<gene>
    <name evidence="3" type="ORF">QWJ08_18210</name>
</gene>
<dbReference type="EMBL" id="JAUEOZ010000002">
    <property type="protein sequence ID" value="MDN2483280.1"/>
    <property type="molecule type" value="Genomic_DNA"/>
</dbReference>
<evidence type="ECO:0000256" key="2">
    <source>
        <dbReference type="SAM" id="SignalP"/>
    </source>
</evidence>
<keyword evidence="2" id="KW-0732">Signal</keyword>
<keyword evidence="1" id="KW-0472">Membrane</keyword>
<comment type="caution">
    <text evidence="3">The sequence shown here is derived from an EMBL/GenBank/DDBJ whole genome shotgun (WGS) entry which is preliminary data.</text>
</comment>
<protein>
    <submittedName>
        <fullName evidence="3">BatD family protein</fullName>
    </submittedName>
</protein>
<evidence type="ECO:0000313" key="3">
    <source>
        <dbReference type="EMBL" id="MDN2483280.1"/>
    </source>
</evidence>
<proteinExistence type="predicted"/>
<keyword evidence="4" id="KW-1185">Reference proteome</keyword>
<keyword evidence="1" id="KW-1133">Transmembrane helix</keyword>
<keyword evidence="1" id="KW-0812">Transmembrane</keyword>
<dbReference type="InterPro" id="IPR025738">
    <property type="entry name" value="BatD"/>
</dbReference>